<dbReference type="PANTHER" id="PTHR36504:SF1">
    <property type="entry name" value="LIPOPOLYSACCHARIDE EXPORT SYSTEM PROTEIN LPTA"/>
    <property type="match status" value="1"/>
</dbReference>
<feature type="domain" description="Organic solvent tolerance-like N-terminal" evidence="5">
    <location>
        <begin position="41"/>
        <end position="146"/>
    </location>
</feature>
<evidence type="ECO:0000259" key="5">
    <source>
        <dbReference type="Pfam" id="PF03968"/>
    </source>
</evidence>
<protein>
    <submittedName>
        <fullName evidence="6">LPS assembly outer membrane complex protein LptD</fullName>
    </submittedName>
</protein>
<evidence type="ECO:0000256" key="2">
    <source>
        <dbReference type="ARBA" id="ARBA00022729"/>
    </source>
</evidence>
<dbReference type="Gene3D" id="2.60.450.10">
    <property type="entry name" value="Lipopolysaccharide (LPS) transport protein A like domain"/>
    <property type="match status" value="1"/>
</dbReference>
<name>A0A0N7M052_9RHOB</name>
<dbReference type="InterPro" id="IPR052037">
    <property type="entry name" value="LPS_export_LptA"/>
</dbReference>
<keyword evidence="7" id="KW-1185">Reference proteome</keyword>
<dbReference type="Pfam" id="PF03968">
    <property type="entry name" value="LptD_N"/>
    <property type="match status" value="1"/>
</dbReference>
<feature type="chain" id="PRO_5006015745" evidence="4">
    <location>
        <begin position="21"/>
        <end position="164"/>
    </location>
</feature>
<dbReference type="GO" id="GO:0017089">
    <property type="term" value="F:glycolipid transfer activity"/>
    <property type="evidence" value="ECO:0007669"/>
    <property type="project" value="TreeGrafter"/>
</dbReference>
<keyword evidence="3" id="KW-0574">Periplasm</keyword>
<gene>
    <name evidence="6" type="ORF">TRM7557_02426</name>
</gene>
<evidence type="ECO:0000313" key="6">
    <source>
        <dbReference type="EMBL" id="CUH79497.1"/>
    </source>
</evidence>
<dbReference type="InterPro" id="IPR005653">
    <property type="entry name" value="OstA-like_N"/>
</dbReference>
<dbReference type="EMBL" id="CYSD01000037">
    <property type="protein sequence ID" value="CUH79497.1"/>
    <property type="molecule type" value="Genomic_DNA"/>
</dbReference>
<keyword evidence="1" id="KW-0813">Transport</keyword>
<dbReference type="GO" id="GO:0001530">
    <property type="term" value="F:lipopolysaccharide binding"/>
    <property type="evidence" value="ECO:0007669"/>
    <property type="project" value="InterPro"/>
</dbReference>
<accession>A0A0N7M052</accession>
<dbReference type="InterPro" id="IPR014340">
    <property type="entry name" value="LptA"/>
</dbReference>
<dbReference type="GO" id="GO:0009279">
    <property type="term" value="C:cell outer membrane"/>
    <property type="evidence" value="ECO:0007669"/>
    <property type="project" value="TreeGrafter"/>
</dbReference>
<evidence type="ECO:0000256" key="4">
    <source>
        <dbReference type="SAM" id="SignalP"/>
    </source>
</evidence>
<dbReference type="GO" id="GO:0030288">
    <property type="term" value="C:outer membrane-bounded periplasmic space"/>
    <property type="evidence" value="ECO:0007669"/>
    <property type="project" value="TreeGrafter"/>
</dbReference>
<feature type="signal peptide" evidence="4">
    <location>
        <begin position="1"/>
        <end position="20"/>
    </location>
</feature>
<dbReference type="NCBIfam" id="TIGR03002">
    <property type="entry name" value="outer_YhbN_LptA"/>
    <property type="match status" value="1"/>
</dbReference>
<dbReference type="AlphaFoldDB" id="A0A0N7M052"/>
<dbReference type="Proteomes" id="UP000052022">
    <property type="component" value="Unassembled WGS sequence"/>
</dbReference>
<dbReference type="PANTHER" id="PTHR36504">
    <property type="entry name" value="LIPOPOLYSACCHARIDE EXPORT SYSTEM PROTEIN LPTA"/>
    <property type="match status" value="1"/>
</dbReference>
<evidence type="ECO:0000313" key="7">
    <source>
        <dbReference type="Proteomes" id="UP000052022"/>
    </source>
</evidence>
<dbReference type="OrthoDB" id="9811926at2"/>
<sequence>MRHLLGLIFCGLLAFSPALAAAQSAALAFGQVKTDPSTPVEVTADALDVNQGDGSAVFTGNVLIIQGDMRLSADRVQVVNRTEGRGIERLEATGNVVLVSGTDAAEAQRADYSVTSGKIVMTGDVLVSQGPSTLASERMEIDLASGAATMTGRVRTFLNTGDQN</sequence>
<keyword evidence="2 4" id="KW-0732">Signal</keyword>
<evidence type="ECO:0000256" key="3">
    <source>
        <dbReference type="ARBA" id="ARBA00022764"/>
    </source>
</evidence>
<reference evidence="6 7" key="1">
    <citation type="submission" date="2015-09" db="EMBL/GenBank/DDBJ databases">
        <authorList>
            <consortium name="Swine Surveillance"/>
        </authorList>
    </citation>
    <scope>NUCLEOTIDE SEQUENCE [LARGE SCALE GENOMIC DNA]</scope>
    <source>
        <strain evidence="6 7">CECT 7557</strain>
    </source>
</reference>
<evidence type="ECO:0000256" key="1">
    <source>
        <dbReference type="ARBA" id="ARBA00022448"/>
    </source>
</evidence>
<dbReference type="STRING" id="928856.SAMN04488049_101292"/>
<organism evidence="6 7">
    <name type="scientific">Tritonibacter multivorans</name>
    <dbReference type="NCBI Taxonomy" id="928856"/>
    <lineage>
        <taxon>Bacteria</taxon>
        <taxon>Pseudomonadati</taxon>
        <taxon>Pseudomonadota</taxon>
        <taxon>Alphaproteobacteria</taxon>
        <taxon>Rhodobacterales</taxon>
        <taxon>Paracoccaceae</taxon>
        <taxon>Tritonibacter</taxon>
    </lineage>
</organism>
<dbReference type="GO" id="GO:0015920">
    <property type="term" value="P:lipopolysaccharide transport"/>
    <property type="evidence" value="ECO:0007669"/>
    <property type="project" value="InterPro"/>
</dbReference>
<proteinExistence type="predicted"/>
<dbReference type="RefSeq" id="WP_058290455.1">
    <property type="nucleotide sequence ID" value="NZ_CYSD01000037.1"/>
</dbReference>